<keyword evidence="6" id="KW-1185">Reference proteome</keyword>
<evidence type="ECO:0000313" key="5">
    <source>
        <dbReference type="EMBL" id="KAA1262403.1"/>
    </source>
</evidence>
<dbReference type="OrthoDB" id="283384at2"/>
<dbReference type="CDD" id="cd03809">
    <property type="entry name" value="GT4_MtfB-like"/>
    <property type="match status" value="1"/>
</dbReference>
<name>A0A5B1CSL9_9BACT</name>
<accession>A0A5B1CSL9</accession>
<protein>
    <submittedName>
        <fullName evidence="5">Glycogen synthase</fullName>
        <ecNumber evidence="5">2.4.1.11</ecNumber>
    </submittedName>
</protein>
<dbReference type="InterPro" id="IPR028098">
    <property type="entry name" value="Glyco_trans_4-like_N"/>
</dbReference>
<gene>
    <name evidence="5" type="ORF">LF1_49670</name>
</gene>
<keyword evidence="5" id="KW-0328">Glycosyltransferase</keyword>
<dbReference type="Pfam" id="PF00534">
    <property type="entry name" value="Glycos_transf_1"/>
    <property type="match status" value="1"/>
</dbReference>
<comment type="caution">
    <text evidence="5">The sequence shown here is derived from an EMBL/GenBank/DDBJ whole genome shotgun (WGS) entry which is preliminary data.</text>
</comment>
<evidence type="ECO:0000256" key="1">
    <source>
        <dbReference type="ARBA" id="ARBA00022679"/>
    </source>
</evidence>
<organism evidence="5 6">
    <name type="scientific">Rubripirellula obstinata</name>
    <dbReference type="NCBI Taxonomy" id="406547"/>
    <lineage>
        <taxon>Bacteria</taxon>
        <taxon>Pseudomonadati</taxon>
        <taxon>Planctomycetota</taxon>
        <taxon>Planctomycetia</taxon>
        <taxon>Pirellulales</taxon>
        <taxon>Pirellulaceae</taxon>
        <taxon>Rubripirellula</taxon>
    </lineage>
</organism>
<evidence type="ECO:0000259" key="3">
    <source>
        <dbReference type="Pfam" id="PF00534"/>
    </source>
</evidence>
<sequence>MPRVFYDQRWCVQNGIGRFATELKSRLENEHALDLRDVELSHPPTHPLDSIRLSRYLFCNKASLFISPGFNVPIWSRCPVVATVHDLIHVQFAGEQTLAKSLYYRFLQRPVIRRSPVTLTVSDFSRQQIVDWYGLAESKVVSVRNGISDAFKPDGPAHITESPYFVYVGNTKSHKNLPALLDAIQSVAKTTNANLLMVVKSDQWLQTQLQERGLTERVEVVSGVDDEKLASFYRGAVATILPSYFEGFGLPLVEAMACGCPVVGANVTSIPEVIGDAGLLFSPDDSAELAEIILGLLKDDQHCQALSCRGLRRAQDFSWDQVASLAYAAISPLLDEASRSPATRRNRWPRKVQAKPSPAIPSRRVSA</sequence>
<keyword evidence="1 5" id="KW-0808">Transferase</keyword>
<feature type="domain" description="Glycosyltransferase subfamily 4-like N-terminal" evidence="4">
    <location>
        <begin position="69"/>
        <end position="148"/>
    </location>
</feature>
<dbReference type="GO" id="GO:0004373">
    <property type="term" value="F:alpha-1,4-glucan glucosyltransferase (UDP-glucose donor) activity"/>
    <property type="evidence" value="ECO:0007669"/>
    <property type="project" value="UniProtKB-EC"/>
</dbReference>
<dbReference type="EMBL" id="VRLW01000001">
    <property type="protein sequence ID" value="KAA1262403.1"/>
    <property type="molecule type" value="Genomic_DNA"/>
</dbReference>
<dbReference type="PANTHER" id="PTHR46401">
    <property type="entry name" value="GLYCOSYLTRANSFERASE WBBK-RELATED"/>
    <property type="match status" value="1"/>
</dbReference>
<dbReference type="SUPFAM" id="SSF53756">
    <property type="entry name" value="UDP-Glycosyltransferase/glycogen phosphorylase"/>
    <property type="match status" value="1"/>
</dbReference>
<evidence type="ECO:0000259" key="4">
    <source>
        <dbReference type="Pfam" id="PF13439"/>
    </source>
</evidence>
<reference evidence="5 6" key="1">
    <citation type="submission" date="2019-08" db="EMBL/GenBank/DDBJ databases">
        <title>Deep-cultivation of Planctomycetes and their phenomic and genomic characterization uncovers novel biology.</title>
        <authorList>
            <person name="Wiegand S."/>
            <person name="Jogler M."/>
            <person name="Boedeker C."/>
            <person name="Pinto D."/>
            <person name="Vollmers J."/>
            <person name="Rivas-Marin E."/>
            <person name="Kohn T."/>
            <person name="Peeters S.H."/>
            <person name="Heuer A."/>
            <person name="Rast P."/>
            <person name="Oberbeckmann S."/>
            <person name="Bunk B."/>
            <person name="Jeske O."/>
            <person name="Meyerdierks A."/>
            <person name="Storesund J.E."/>
            <person name="Kallscheuer N."/>
            <person name="Luecker S."/>
            <person name="Lage O.M."/>
            <person name="Pohl T."/>
            <person name="Merkel B.J."/>
            <person name="Hornburger P."/>
            <person name="Mueller R.-W."/>
            <person name="Bruemmer F."/>
            <person name="Labrenz M."/>
            <person name="Spormann A.M."/>
            <person name="Op Den Camp H."/>
            <person name="Overmann J."/>
            <person name="Amann R."/>
            <person name="Jetten M.S.M."/>
            <person name="Mascher T."/>
            <person name="Medema M.H."/>
            <person name="Devos D.P."/>
            <person name="Kaster A.-K."/>
            <person name="Ovreas L."/>
            <person name="Rohde M."/>
            <person name="Galperin M.Y."/>
            <person name="Jogler C."/>
        </authorList>
    </citation>
    <scope>NUCLEOTIDE SEQUENCE [LARGE SCALE GENOMIC DNA]</scope>
    <source>
        <strain evidence="5 6">LF1</strain>
    </source>
</reference>
<dbReference type="EC" id="2.4.1.11" evidence="5"/>
<dbReference type="PANTHER" id="PTHR46401:SF2">
    <property type="entry name" value="GLYCOSYLTRANSFERASE WBBK-RELATED"/>
    <property type="match status" value="1"/>
</dbReference>
<dbReference type="Gene3D" id="3.40.50.2000">
    <property type="entry name" value="Glycogen Phosphorylase B"/>
    <property type="match status" value="2"/>
</dbReference>
<evidence type="ECO:0000256" key="2">
    <source>
        <dbReference type="SAM" id="MobiDB-lite"/>
    </source>
</evidence>
<feature type="compositionally biased region" description="Basic residues" evidence="2">
    <location>
        <begin position="342"/>
        <end position="353"/>
    </location>
</feature>
<dbReference type="GO" id="GO:0009103">
    <property type="term" value="P:lipopolysaccharide biosynthetic process"/>
    <property type="evidence" value="ECO:0007669"/>
    <property type="project" value="TreeGrafter"/>
</dbReference>
<evidence type="ECO:0000313" key="6">
    <source>
        <dbReference type="Proteomes" id="UP000322699"/>
    </source>
</evidence>
<feature type="domain" description="Glycosyl transferase family 1" evidence="3">
    <location>
        <begin position="158"/>
        <end position="307"/>
    </location>
</feature>
<feature type="region of interest" description="Disordered" evidence="2">
    <location>
        <begin position="339"/>
        <end position="367"/>
    </location>
</feature>
<dbReference type="RefSeq" id="WP_068266150.1">
    <property type="nucleotide sequence ID" value="NZ_LWSK01000109.1"/>
</dbReference>
<dbReference type="Pfam" id="PF13439">
    <property type="entry name" value="Glyco_transf_4"/>
    <property type="match status" value="1"/>
</dbReference>
<dbReference type="InterPro" id="IPR001296">
    <property type="entry name" value="Glyco_trans_1"/>
</dbReference>
<proteinExistence type="predicted"/>
<dbReference type="AlphaFoldDB" id="A0A5B1CSL9"/>
<dbReference type="Proteomes" id="UP000322699">
    <property type="component" value="Unassembled WGS sequence"/>
</dbReference>